<dbReference type="RefSeq" id="WP_067382617.1">
    <property type="nucleotide sequence ID" value="NZ_CP015839.1"/>
</dbReference>
<keyword evidence="2 4" id="KW-0963">Cytoplasm</keyword>
<proteinExistence type="inferred from homology"/>
<dbReference type="SUPFAM" id="SSF101322">
    <property type="entry name" value="YcfC-like"/>
    <property type="match status" value="1"/>
</dbReference>
<dbReference type="STRING" id="1821621.A8C75_12195"/>
<dbReference type="NCBIfam" id="NF001246">
    <property type="entry name" value="PRK00218.1-2"/>
    <property type="match status" value="1"/>
</dbReference>
<dbReference type="GO" id="GO:0005737">
    <property type="term" value="C:cytoplasm"/>
    <property type="evidence" value="ECO:0007669"/>
    <property type="project" value="UniProtKB-SubCell"/>
</dbReference>
<name>A0A1A9EZU4_9GAMM</name>
<evidence type="ECO:0000256" key="3">
    <source>
        <dbReference type="ARBA" id="ARBA00023136"/>
    </source>
</evidence>
<reference evidence="5 6" key="2">
    <citation type="journal article" date="2018" name="Int. J. Syst. Evol. Microbiol.">
        <title>Marinobacterium aestuarii sp. nov., a benzene-degrading marine bacterium isolated from estuary sediment.</title>
        <authorList>
            <person name="Bae S.S."/>
            <person name="Jung J."/>
            <person name="Chung D."/>
            <person name="Baek K."/>
        </authorList>
    </citation>
    <scope>NUCLEOTIDE SEQUENCE [LARGE SCALE GENOMIC DNA]</scope>
    <source>
        <strain evidence="5 6">ST58-10</strain>
    </source>
</reference>
<dbReference type="HAMAP" id="MF_00695">
    <property type="entry name" value="HflD_protein"/>
    <property type="match status" value="1"/>
</dbReference>
<comment type="similarity">
    <text evidence="4">Belongs to the HflD family.</text>
</comment>
<evidence type="ECO:0000256" key="2">
    <source>
        <dbReference type="ARBA" id="ARBA00022490"/>
    </source>
</evidence>
<evidence type="ECO:0000313" key="5">
    <source>
        <dbReference type="EMBL" id="ANG63158.1"/>
    </source>
</evidence>
<dbReference type="Proteomes" id="UP000078070">
    <property type="component" value="Chromosome"/>
</dbReference>
<dbReference type="InterPro" id="IPR035932">
    <property type="entry name" value="HflD-like_sf"/>
</dbReference>
<dbReference type="OrthoDB" id="9788031at2"/>
<evidence type="ECO:0000256" key="1">
    <source>
        <dbReference type="ARBA" id="ARBA00022475"/>
    </source>
</evidence>
<dbReference type="InterPro" id="IPR007451">
    <property type="entry name" value="HflD"/>
</dbReference>
<dbReference type="Gene3D" id="1.10.3890.10">
    <property type="entry name" value="HflD-like"/>
    <property type="match status" value="1"/>
</dbReference>
<dbReference type="Pfam" id="PF04356">
    <property type="entry name" value="DUF489"/>
    <property type="match status" value="1"/>
</dbReference>
<accession>A0A1A9EZU4</accession>
<dbReference type="AlphaFoldDB" id="A0A1A9EZU4"/>
<evidence type="ECO:0000313" key="6">
    <source>
        <dbReference type="Proteomes" id="UP000078070"/>
    </source>
</evidence>
<dbReference type="GO" id="GO:0005886">
    <property type="term" value="C:plasma membrane"/>
    <property type="evidence" value="ECO:0007669"/>
    <property type="project" value="UniProtKB-SubCell"/>
</dbReference>
<protein>
    <recommendedName>
        <fullName evidence="4">High frequency lysogenization protein HflD homolog</fullName>
    </recommendedName>
</protein>
<gene>
    <name evidence="4" type="primary">hflD</name>
    <name evidence="5" type="ORF">A8C75_12195</name>
</gene>
<dbReference type="PANTHER" id="PTHR38100">
    <property type="entry name" value="HIGH FREQUENCY LYSOGENIZATION PROTEIN HFLD"/>
    <property type="match status" value="1"/>
</dbReference>
<dbReference type="PANTHER" id="PTHR38100:SF1">
    <property type="entry name" value="HIGH FREQUENCY LYSOGENIZATION PROTEIN HFLD"/>
    <property type="match status" value="1"/>
</dbReference>
<dbReference type="KEGG" id="mars:A8C75_12195"/>
<keyword evidence="3 4" id="KW-0472">Membrane</keyword>
<dbReference type="EMBL" id="CP015839">
    <property type="protein sequence ID" value="ANG63158.1"/>
    <property type="molecule type" value="Genomic_DNA"/>
</dbReference>
<organism evidence="5 6">
    <name type="scientific">Marinobacterium aestuarii</name>
    <dbReference type="NCBI Taxonomy" id="1821621"/>
    <lineage>
        <taxon>Bacteria</taxon>
        <taxon>Pseudomonadati</taxon>
        <taxon>Pseudomonadota</taxon>
        <taxon>Gammaproteobacteria</taxon>
        <taxon>Oceanospirillales</taxon>
        <taxon>Oceanospirillaceae</taxon>
        <taxon>Marinobacterium</taxon>
    </lineage>
</organism>
<reference evidence="6" key="1">
    <citation type="submission" date="2016-05" db="EMBL/GenBank/DDBJ databases">
        <authorList>
            <person name="Baek K."/>
            <person name="Yang S.-J."/>
        </authorList>
    </citation>
    <scope>NUCLEOTIDE SEQUENCE [LARGE SCALE GENOMIC DNA]</scope>
    <source>
        <strain evidence="6">ST58-10</strain>
    </source>
</reference>
<evidence type="ECO:0000256" key="4">
    <source>
        <dbReference type="HAMAP-Rule" id="MF_00695"/>
    </source>
</evidence>
<keyword evidence="1 4" id="KW-1003">Cell membrane</keyword>
<sequence length="223" mass="24934">MSRQQDQQAIALAAMCQAATLVDQIATRGMIPQNSFEASLYSIFVTTPDCTEDIFGGAHDLPHNLHLGLKTLGDFIDKRRGDQNRNLINYVLSMITLQAKLASNKEMLATLGRRIDQISQQAQYFNGQDGDLMDNPAVFTHTNVVANIASLYQETISTFSFRINVGGDPRHLQNADNAAKIRALLLAGIRAAMLWQQVGGRRWQLLFFKHRVRPSLQRLQAPQ</sequence>
<keyword evidence="6" id="KW-1185">Reference proteome</keyword>
<comment type="subcellular location">
    <subcellularLocation>
        <location evidence="4">Cytoplasm</location>
    </subcellularLocation>
    <subcellularLocation>
        <location evidence="4">Cell membrane</location>
        <topology evidence="4">Peripheral membrane protein</topology>
        <orientation evidence="4">Cytoplasmic side</orientation>
    </subcellularLocation>
</comment>